<evidence type="ECO:0000313" key="3">
    <source>
        <dbReference type="EMBL" id="MBY6276212.1"/>
    </source>
</evidence>
<comment type="caution">
    <text evidence="3">The sequence shown here is derived from an EMBL/GenBank/DDBJ whole genome shotgun (WGS) entry which is preliminary data.</text>
</comment>
<dbReference type="InterPro" id="IPR029062">
    <property type="entry name" value="Class_I_gatase-like"/>
</dbReference>
<dbReference type="InterPro" id="IPR018905">
    <property type="entry name" value="A-galactase_NEW3"/>
</dbReference>
<sequence>MKGKGPSSTIVWWDETTRGKGEEPGMVRSKVRKTAQRLVSFALALVVSLGAALIAQPLEAQAAERATVALWKALTPLKSVNTFMNTGAHPDDERSSVLAYVRHALGAHTISLNANRGEGGQNAIGTEYVHALGVVRTRELQEASEANGVELRFLTREMGDPIWDFGFSKSPEETLEQWGHELSLERLVRIIRETRPDVVMPSFLDSYGQHGHHRAMTVLTMEAYDAAADPNAFPEQIAEGLRPWQIKKVYLPAESGSGSVYADNTSLPVNVSVPVGEYDPILGASYVQLGEESRAYHKSQDMGAFYAEGPSYVTLHLAKASIPVNEQESSIFDGLPQTVADLAKLVSDAALKAKLNEVQAAIDAAFEAYPKNAEVAKALTDGLTAVREARALVAEKIGLEDELGYDIDFRLARKERQMEEALAKAVLLVTRLQASEYEVTRGATTTLTLTAFQGGQVPVEDVSLSLSLPRGWKATATAVVNGVDLAYNKTATAKWDVTIPTNAEYFDPYHPHEITGVIRFSVNGVSAAVTVEPQEYVAVLPDVALRTDPENAVINLDQPRSFTINVVATNYKAGQATTVVMPVLPEGWTAQPSMQRLSFARKGEVKSATFTITPPSSLQAGGYEIGFRAVGGASSDSSVQVIEYDHIGRTYMVEKAVVDVQAFPVVVPEGLRVGYVDGGSDSVPQYLRLIGVNVELLDESTLAYGDLSVYDTIVLGIRAYRTRPDLVAANSRLMEYVRNGGNLVVQYHQPGDNWNASTSAPYYLQPGSPSFNWRVTDENAEVTVLQPEHPLLTYPNVIGPEDWEGWVKERAVYIPSGWASEFTPLISMADPGEEPFEGTLLVANYGEGRYIYTSLVLYYQLEQNVPGAYRLFANLITPAR</sequence>
<dbReference type="Pfam" id="PF02585">
    <property type="entry name" value="PIG-L"/>
    <property type="match status" value="1"/>
</dbReference>
<dbReference type="Gene3D" id="3.40.50.10320">
    <property type="entry name" value="LmbE-like"/>
    <property type="match status" value="1"/>
</dbReference>
<dbReference type="AlphaFoldDB" id="A0A953I0N5"/>
<feature type="domain" description="Alpha-galactosidase NEW3" evidence="2">
    <location>
        <begin position="439"/>
        <end position="520"/>
    </location>
</feature>
<feature type="transmembrane region" description="Helical" evidence="1">
    <location>
        <begin position="38"/>
        <end position="58"/>
    </location>
</feature>
<accession>A0A953I0N5</accession>
<keyword evidence="1" id="KW-1133">Transmembrane helix</keyword>
<dbReference type="Pfam" id="PF10633">
    <property type="entry name" value="NPCBM_assoc"/>
    <property type="match status" value="2"/>
</dbReference>
<dbReference type="SUPFAM" id="SSF102588">
    <property type="entry name" value="LmbE-like"/>
    <property type="match status" value="1"/>
</dbReference>
<evidence type="ECO:0000313" key="4">
    <source>
        <dbReference type="Proteomes" id="UP000732377"/>
    </source>
</evidence>
<dbReference type="Proteomes" id="UP000732377">
    <property type="component" value="Unassembled WGS sequence"/>
</dbReference>
<dbReference type="SUPFAM" id="SSF52317">
    <property type="entry name" value="Class I glutamine amidotransferase-like"/>
    <property type="match status" value="1"/>
</dbReference>
<organism evidence="3 4">
    <name type="scientific">Symbiobacterium thermophilum</name>
    <dbReference type="NCBI Taxonomy" id="2734"/>
    <lineage>
        <taxon>Bacteria</taxon>
        <taxon>Bacillati</taxon>
        <taxon>Bacillota</taxon>
        <taxon>Clostridia</taxon>
        <taxon>Eubacteriales</taxon>
        <taxon>Symbiobacteriaceae</taxon>
        <taxon>Symbiobacterium</taxon>
    </lineage>
</organism>
<keyword evidence="1" id="KW-0472">Membrane</keyword>
<keyword evidence="1" id="KW-0812">Transmembrane</keyword>
<dbReference type="InterPro" id="IPR024078">
    <property type="entry name" value="LmbE-like_dom_sf"/>
</dbReference>
<proteinExistence type="predicted"/>
<reference evidence="3" key="1">
    <citation type="submission" date="2017-11" db="EMBL/GenBank/DDBJ databases">
        <title>Three new genomes from thermophilic consortium.</title>
        <authorList>
            <person name="Quaggio R."/>
            <person name="Amgarten D."/>
            <person name="Setubal J.C."/>
        </authorList>
    </citation>
    <scope>NUCLEOTIDE SEQUENCE</scope>
    <source>
        <strain evidence="3">ZCTH01-B2</strain>
    </source>
</reference>
<feature type="domain" description="Alpha-galactosidase NEW3" evidence="2">
    <location>
        <begin position="560"/>
        <end position="629"/>
    </location>
</feature>
<gene>
    <name evidence="3" type="ORF">CWE10_08320</name>
</gene>
<name>A0A953I0N5_SYMTR</name>
<evidence type="ECO:0000259" key="2">
    <source>
        <dbReference type="Pfam" id="PF10633"/>
    </source>
</evidence>
<dbReference type="InterPro" id="IPR003737">
    <property type="entry name" value="GlcNAc_PI_deacetylase-related"/>
</dbReference>
<evidence type="ECO:0000256" key="1">
    <source>
        <dbReference type="SAM" id="Phobius"/>
    </source>
</evidence>
<protein>
    <recommendedName>
        <fullName evidence="2">Alpha-galactosidase NEW3 domain-containing protein</fullName>
    </recommendedName>
</protein>
<dbReference type="EMBL" id="PIUK01000065">
    <property type="protein sequence ID" value="MBY6276212.1"/>
    <property type="molecule type" value="Genomic_DNA"/>
</dbReference>